<evidence type="ECO:0000313" key="2">
    <source>
        <dbReference type="Proteomes" id="UP000011614"/>
    </source>
</evidence>
<dbReference type="PATRIC" id="fig|1227468.4.peg.2347"/>
<accession>M0EWY9</accession>
<evidence type="ECO:0000313" key="1">
    <source>
        <dbReference type="EMBL" id="ELZ52240.1"/>
    </source>
</evidence>
<name>M0EWY9_9EURY</name>
<reference evidence="2" key="1">
    <citation type="submission" date="2012-11" db="EMBL/GenBank/DDBJ databases">
        <authorList>
            <person name="Becker E.A."/>
            <person name="Seitzer P."/>
            <person name="Tritt A."/>
            <person name="Larsen D."/>
            <person name="Yao A."/>
            <person name="Wu D."/>
            <person name="Darling A."/>
            <person name="Eisen J.A."/>
            <person name="Facciotti M.T."/>
        </authorList>
    </citation>
    <scope>NUCLEOTIDE SEQUENCE [LARGE SCALE GENOMIC DNA]</scope>
    <source>
        <strain evidence="2">JCM 10118</strain>
    </source>
</reference>
<dbReference type="SUPFAM" id="SSF46785">
    <property type="entry name" value="Winged helix' DNA-binding domain"/>
    <property type="match status" value="1"/>
</dbReference>
<comment type="caution">
    <text evidence="1">The sequence shown here is derived from an EMBL/GenBank/DDBJ whole genome shotgun (WGS) entry which is preliminary data.</text>
</comment>
<sequence length="56" mass="6440">MNYKTVQHHLEVLQESNIVTTEGDNYGQMYFLSDRMMNNLDIMEDVAEQAGVDDDA</sequence>
<dbReference type="AlphaFoldDB" id="M0EWY9"/>
<dbReference type="Proteomes" id="UP000011614">
    <property type="component" value="Unassembled WGS sequence"/>
</dbReference>
<proteinExistence type="predicted"/>
<dbReference type="EMBL" id="AOJN01000053">
    <property type="protein sequence ID" value="ELZ52240.1"/>
    <property type="molecule type" value="Genomic_DNA"/>
</dbReference>
<reference evidence="1 2" key="2">
    <citation type="journal article" date="2014" name="PLoS Genet.">
        <title>Phylogenetically driven sequencing of extremely halophilic archaea reveals strategies for static and dynamic osmo-response.</title>
        <authorList>
            <person name="Becker E.A."/>
            <person name="Seitzer P.M."/>
            <person name="Tritt A."/>
            <person name="Larsen D."/>
            <person name="Krusor M."/>
            <person name="Yao A.I."/>
            <person name="Wu D."/>
            <person name="Madern D."/>
            <person name="Eisen J.A."/>
            <person name="Darling A.E."/>
            <person name="Facciotti M.T."/>
        </authorList>
    </citation>
    <scope>NUCLEOTIDE SEQUENCE [LARGE SCALE GENOMIC DNA]</scope>
    <source>
        <strain evidence="1 2">JCM 10118</strain>
    </source>
</reference>
<dbReference type="Gene3D" id="1.10.10.10">
    <property type="entry name" value="Winged helix-like DNA-binding domain superfamily/Winged helix DNA-binding domain"/>
    <property type="match status" value="1"/>
</dbReference>
<protein>
    <submittedName>
        <fullName evidence="1">ArsR family transcriptional regulator</fullName>
    </submittedName>
</protein>
<gene>
    <name evidence="1" type="ORF">C466_11926</name>
</gene>
<organism evidence="1 2">
    <name type="scientific">Halorubrum distributum JCM 10118</name>
    <dbReference type="NCBI Taxonomy" id="1227468"/>
    <lineage>
        <taxon>Archaea</taxon>
        <taxon>Methanobacteriati</taxon>
        <taxon>Methanobacteriota</taxon>
        <taxon>Stenosarchaea group</taxon>
        <taxon>Halobacteria</taxon>
        <taxon>Halobacteriales</taxon>
        <taxon>Haloferacaceae</taxon>
        <taxon>Halorubrum</taxon>
        <taxon>Halorubrum distributum group</taxon>
    </lineage>
</organism>
<dbReference type="InterPro" id="IPR036388">
    <property type="entry name" value="WH-like_DNA-bd_sf"/>
</dbReference>
<dbReference type="InterPro" id="IPR036390">
    <property type="entry name" value="WH_DNA-bd_sf"/>
</dbReference>